<dbReference type="Pfam" id="PF01385">
    <property type="entry name" value="OrfB_IS605"/>
    <property type="match status" value="1"/>
</dbReference>
<name>A0A8J3N9H6_9CHLR</name>
<dbReference type="Proteomes" id="UP000597444">
    <property type="component" value="Unassembled WGS sequence"/>
</dbReference>
<dbReference type="EMBL" id="BNJK01000003">
    <property type="protein sequence ID" value="GHP00601.1"/>
    <property type="molecule type" value="Genomic_DNA"/>
</dbReference>
<protein>
    <recommendedName>
        <fullName evidence="10">Transposase</fullName>
    </recommendedName>
</protein>
<evidence type="ECO:0000313" key="8">
    <source>
        <dbReference type="EMBL" id="GHP00601.1"/>
    </source>
</evidence>
<dbReference type="Pfam" id="PF07282">
    <property type="entry name" value="Cas12f1-like_TNB"/>
    <property type="match status" value="1"/>
</dbReference>
<evidence type="ECO:0000259" key="7">
    <source>
        <dbReference type="Pfam" id="PF07282"/>
    </source>
</evidence>
<dbReference type="PANTHER" id="PTHR30405">
    <property type="entry name" value="TRANSPOSASE"/>
    <property type="match status" value="1"/>
</dbReference>
<evidence type="ECO:0000256" key="4">
    <source>
        <dbReference type="ARBA" id="ARBA00023125"/>
    </source>
</evidence>
<evidence type="ECO:0000313" key="9">
    <source>
        <dbReference type="Proteomes" id="UP000597444"/>
    </source>
</evidence>
<dbReference type="NCBIfam" id="NF040570">
    <property type="entry name" value="guided_TnpB"/>
    <property type="match status" value="1"/>
</dbReference>
<evidence type="ECO:0000256" key="3">
    <source>
        <dbReference type="ARBA" id="ARBA00022578"/>
    </source>
</evidence>
<gene>
    <name evidence="8" type="ORF">KSF_106480</name>
</gene>
<accession>A0A8J3N9H6</accession>
<sequence>MHVVVDVPEPVVEKSPEVVGVDLGLNHPAVTSNKHFLGSSHWKERDRRFFRLRRKLQSKGSKSAKRHLKKLSKRQARFHRDCDHVLSKRIVQNTPTGATIVFENLTNIRETSKIGKSKKNDTKRRLHGWSFAQLYDFTVYKAQERGIAVERIDPRHTSQTCSRCGHQHRSNRRSQSLFLCRQCGYCLNADLNAAKNIREKHLASLASLGRSLAGGLPVTKPLVSDLLV</sequence>
<evidence type="ECO:0000256" key="5">
    <source>
        <dbReference type="ARBA" id="ARBA00023172"/>
    </source>
</evidence>
<keyword evidence="5" id="KW-0233">DNA recombination</keyword>
<comment type="similarity">
    <text evidence="1">In the C-terminal section; belongs to the transposase 35 family.</text>
</comment>
<proteinExistence type="inferred from homology"/>
<dbReference type="PANTHER" id="PTHR30405:SF11">
    <property type="entry name" value="RNA-GUIDED DNA ENDONUCLEASE RV2885C-RELATED"/>
    <property type="match status" value="1"/>
</dbReference>
<keyword evidence="4" id="KW-0238">DNA-binding</keyword>
<evidence type="ECO:0000256" key="2">
    <source>
        <dbReference type="ARBA" id="ARBA00011044"/>
    </source>
</evidence>
<evidence type="ECO:0008006" key="10">
    <source>
        <dbReference type="Google" id="ProtNLM"/>
    </source>
</evidence>
<dbReference type="GO" id="GO:0003677">
    <property type="term" value="F:DNA binding"/>
    <property type="evidence" value="ECO:0007669"/>
    <property type="project" value="UniProtKB-KW"/>
</dbReference>
<evidence type="ECO:0000256" key="1">
    <source>
        <dbReference type="ARBA" id="ARBA00008761"/>
    </source>
</evidence>
<evidence type="ECO:0000259" key="6">
    <source>
        <dbReference type="Pfam" id="PF01385"/>
    </source>
</evidence>
<keyword evidence="3" id="KW-0815">Transposition</keyword>
<dbReference type="GO" id="GO:0006310">
    <property type="term" value="P:DNA recombination"/>
    <property type="evidence" value="ECO:0007669"/>
    <property type="project" value="UniProtKB-KW"/>
</dbReference>
<comment type="caution">
    <text evidence="8">The sequence shown here is derived from an EMBL/GenBank/DDBJ whole genome shotgun (WGS) entry which is preliminary data.</text>
</comment>
<feature type="domain" description="Probable transposase IS891/IS1136/IS1341" evidence="6">
    <location>
        <begin position="2"/>
        <end position="94"/>
    </location>
</feature>
<dbReference type="InterPro" id="IPR010095">
    <property type="entry name" value="Cas12f1-like_TNB"/>
</dbReference>
<feature type="domain" description="Cas12f1-like TNB" evidence="7">
    <location>
        <begin position="131"/>
        <end position="197"/>
    </location>
</feature>
<keyword evidence="9" id="KW-1185">Reference proteome</keyword>
<organism evidence="8 9">
    <name type="scientific">Reticulibacter mediterranei</name>
    <dbReference type="NCBI Taxonomy" id="2778369"/>
    <lineage>
        <taxon>Bacteria</taxon>
        <taxon>Bacillati</taxon>
        <taxon>Chloroflexota</taxon>
        <taxon>Ktedonobacteria</taxon>
        <taxon>Ktedonobacterales</taxon>
        <taxon>Reticulibacteraceae</taxon>
        <taxon>Reticulibacter</taxon>
    </lineage>
</organism>
<dbReference type="InterPro" id="IPR001959">
    <property type="entry name" value="Transposase"/>
</dbReference>
<dbReference type="AlphaFoldDB" id="A0A8J3N9H6"/>
<comment type="similarity">
    <text evidence="2">In the N-terminal section; belongs to the transposase 2 family.</text>
</comment>
<dbReference type="NCBIfam" id="TIGR01766">
    <property type="entry name" value="IS200/IS605 family accessory protein TnpB-like domain"/>
    <property type="match status" value="1"/>
</dbReference>
<dbReference type="GO" id="GO:0032196">
    <property type="term" value="P:transposition"/>
    <property type="evidence" value="ECO:0007669"/>
    <property type="project" value="UniProtKB-KW"/>
</dbReference>
<dbReference type="InterPro" id="IPR051399">
    <property type="entry name" value="RNA-guided_DNA_endo/Transpos"/>
</dbReference>
<reference evidence="8" key="1">
    <citation type="submission" date="2020-10" db="EMBL/GenBank/DDBJ databases">
        <title>Taxonomic study of unclassified bacteria belonging to the class Ktedonobacteria.</title>
        <authorList>
            <person name="Yabe S."/>
            <person name="Wang C.M."/>
            <person name="Zheng Y."/>
            <person name="Sakai Y."/>
            <person name="Cavaletti L."/>
            <person name="Monciardini P."/>
            <person name="Donadio S."/>
        </authorList>
    </citation>
    <scope>NUCLEOTIDE SEQUENCE</scope>
    <source>
        <strain evidence="8">ID150040</strain>
    </source>
</reference>